<keyword evidence="3" id="KW-1185">Reference proteome</keyword>
<feature type="region of interest" description="Disordered" evidence="1">
    <location>
        <begin position="108"/>
        <end position="242"/>
    </location>
</feature>
<evidence type="ECO:0000313" key="3">
    <source>
        <dbReference type="Proteomes" id="UP001140510"/>
    </source>
</evidence>
<proteinExistence type="predicted"/>
<comment type="caution">
    <text evidence="2">The sequence shown here is derived from an EMBL/GenBank/DDBJ whole genome shotgun (WGS) entry which is preliminary data.</text>
</comment>
<dbReference type="EMBL" id="JAPEVA010000011">
    <property type="protein sequence ID" value="KAJ4409585.1"/>
    <property type="molecule type" value="Genomic_DNA"/>
</dbReference>
<sequence>MGEPFLMSNGEDIVFGVAFGHYLLCGSGYKADAWEKLTGKLQVSRKECFWYLDNPIGKFLQTSRTPAVAGNIDDDRGVLLALTRSRANKLKEDGRAIWADRSSTETPIKGSWGGSASVKRYWPKPTTLGNEPKSNRKYLDEDDRDSDYSKHGREEPFAELTTSNPITHHPSGSSNPKVVDQRTVTKSTTASATPTKVLNQVTQRAMKPRPGGLIKREASEEIDDTRPPPPEPKPSAKAATTLASHDPYDTNEVRIIRQIQRLDDTAAKPLALMTQYQALDESITASHFDTTKSALDAMIKEDVTGKTPEKVLASWKDQLKTVKKGLLKFNNIKVDYSNSFELEIEQIAQSLEDVSAYNIFQTRTNKVHRPDLITSINDDYPPEAPDQERRKAIFKNKKCPGYNFDEAFKQSQVYHDLINCHFTGWPKTSDKVPNRQFDLTNPNYAVEQPINTTDDDDFFDTTFPSTTRRSPSARSDIKAGPAKLSRDERHAGFGDRGPPFPSHGLSNFSIVVLPSALTDLDG</sequence>
<feature type="compositionally biased region" description="Basic and acidic residues" evidence="1">
    <location>
        <begin position="484"/>
        <end position="493"/>
    </location>
</feature>
<feature type="compositionally biased region" description="Low complexity" evidence="1">
    <location>
        <begin position="184"/>
        <end position="197"/>
    </location>
</feature>
<feature type="region of interest" description="Disordered" evidence="1">
    <location>
        <begin position="446"/>
        <end position="500"/>
    </location>
</feature>
<gene>
    <name evidence="2" type="ORF">N0V91_002506</name>
</gene>
<evidence type="ECO:0000313" key="2">
    <source>
        <dbReference type="EMBL" id="KAJ4409585.1"/>
    </source>
</evidence>
<name>A0A9W9DA19_9PLEO</name>
<reference evidence="2" key="1">
    <citation type="submission" date="2022-10" db="EMBL/GenBank/DDBJ databases">
        <title>Tapping the CABI collections for fungal endophytes: first genome assemblies for Collariella, Neodidymelliopsis, Ascochyta clinopodiicola, Didymella pomorum, Didymosphaeria variabile, Neocosmospora piperis and Neocucurbitaria cava.</title>
        <authorList>
            <person name="Hill R."/>
        </authorList>
    </citation>
    <scope>NUCLEOTIDE SEQUENCE</scope>
    <source>
        <strain evidence="2">IMI 355091</strain>
    </source>
</reference>
<feature type="compositionally biased region" description="Basic and acidic residues" evidence="1">
    <location>
        <begin position="146"/>
        <end position="156"/>
    </location>
</feature>
<accession>A0A9W9DA19</accession>
<evidence type="ECO:0000256" key="1">
    <source>
        <dbReference type="SAM" id="MobiDB-lite"/>
    </source>
</evidence>
<organism evidence="2 3">
    <name type="scientific">Didymella pomorum</name>
    <dbReference type="NCBI Taxonomy" id="749634"/>
    <lineage>
        <taxon>Eukaryota</taxon>
        <taxon>Fungi</taxon>
        <taxon>Dikarya</taxon>
        <taxon>Ascomycota</taxon>
        <taxon>Pezizomycotina</taxon>
        <taxon>Dothideomycetes</taxon>
        <taxon>Pleosporomycetidae</taxon>
        <taxon>Pleosporales</taxon>
        <taxon>Pleosporineae</taxon>
        <taxon>Didymellaceae</taxon>
        <taxon>Didymella</taxon>
    </lineage>
</organism>
<protein>
    <submittedName>
        <fullName evidence="2">Uncharacterized protein</fullName>
    </submittedName>
</protein>
<feature type="compositionally biased region" description="Low complexity" evidence="1">
    <location>
        <begin position="460"/>
        <end position="474"/>
    </location>
</feature>
<dbReference type="Proteomes" id="UP001140510">
    <property type="component" value="Unassembled WGS sequence"/>
</dbReference>
<feature type="compositionally biased region" description="Polar residues" evidence="1">
    <location>
        <begin position="160"/>
        <end position="176"/>
    </location>
</feature>
<dbReference type="AlphaFoldDB" id="A0A9W9DA19"/>